<reference evidence="1" key="1">
    <citation type="journal article" date="2013" name="Genome Biol.">
        <title>Reference genomes and transcriptomes of Nicotiana sylvestris and Nicotiana tomentosiformis.</title>
        <authorList>
            <person name="Sierro N."/>
            <person name="Battey J.N."/>
            <person name="Ouadi S."/>
            <person name="Bovet L."/>
            <person name="Goepfert S."/>
            <person name="Bakaher N."/>
            <person name="Peitsch M.C."/>
            <person name="Ivanov N.V."/>
        </authorList>
    </citation>
    <scope>NUCLEOTIDE SEQUENCE [LARGE SCALE GENOMIC DNA]</scope>
</reference>
<dbReference type="RefSeq" id="XP_009776086.1">
    <property type="nucleotide sequence ID" value="XM_009777784.1"/>
</dbReference>
<organism evidence="1 2">
    <name type="scientific">Nicotiana sylvestris</name>
    <name type="common">Wood tobacco</name>
    <name type="synonym">South American tobacco</name>
    <dbReference type="NCBI Taxonomy" id="4096"/>
    <lineage>
        <taxon>Eukaryota</taxon>
        <taxon>Viridiplantae</taxon>
        <taxon>Streptophyta</taxon>
        <taxon>Embryophyta</taxon>
        <taxon>Tracheophyta</taxon>
        <taxon>Spermatophyta</taxon>
        <taxon>Magnoliopsida</taxon>
        <taxon>eudicotyledons</taxon>
        <taxon>Gunneridae</taxon>
        <taxon>Pentapetalae</taxon>
        <taxon>asterids</taxon>
        <taxon>lamiids</taxon>
        <taxon>Solanales</taxon>
        <taxon>Solanaceae</taxon>
        <taxon>Nicotianoideae</taxon>
        <taxon>Nicotianeae</taxon>
        <taxon>Nicotiana</taxon>
    </lineage>
</organism>
<dbReference type="Proteomes" id="UP000189701">
    <property type="component" value="Unplaced"/>
</dbReference>
<evidence type="ECO:0000313" key="1">
    <source>
        <dbReference type="Proteomes" id="UP000189701"/>
    </source>
</evidence>
<gene>
    <name evidence="2" type="primary">LOC104225908</name>
</gene>
<dbReference type="PANTHER" id="PTHR31065">
    <property type="entry name" value="PLATZ TRANSCRIPTION FACTOR FAMILY PROTEIN"/>
    <property type="match status" value="1"/>
</dbReference>
<dbReference type="AlphaFoldDB" id="A0A1U7WFQ9"/>
<dbReference type="STRING" id="4096.A0A1U7WFQ9"/>
<proteinExistence type="predicted"/>
<dbReference type="Pfam" id="PF04640">
    <property type="entry name" value="PLATZ"/>
    <property type="match status" value="1"/>
</dbReference>
<accession>A0A1U7WFQ9</accession>
<protein>
    <submittedName>
        <fullName evidence="2">Uncharacterized protein LOC104225908</fullName>
    </submittedName>
</protein>
<keyword evidence="1" id="KW-1185">Reference proteome</keyword>
<dbReference type="InterPro" id="IPR006734">
    <property type="entry name" value="PLATZ"/>
</dbReference>
<name>A0A1U7WFQ9_NICSY</name>
<reference evidence="2" key="2">
    <citation type="submission" date="2025-08" db="UniProtKB">
        <authorList>
            <consortium name="RefSeq"/>
        </authorList>
    </citation>
    <scope>IDENTIFICATION</scope>
    <source>
        <tissue evidence="2">Leaf</tissue>
    </source>
</reference>
<dbReference type="PANTHER" id="PTHR31065:SF52">
    <property type="entry name" value="B BOX-TYPE DOMAIN-CONTAINING PROTEIN"/>
    <property type="match status" value="1"/>
</dbReference>
<sequence>MVGNGSISIPKWLEVLLSEKFFNACLVHELERKNEENVFCLDCCFSLCLHCLPSHHCHKLLQIRRYVYQDVLRLKEADKLLDCSFVQSYTTNSAKVVFLNQRPITRQFKNSLNYTCIVCDRSIQRPNLFCSISCKVQHMVSCSKVYNLIKYNKSSITINSSEFCGHRRKSVPQRYYLSASSLVVWLLLQETSRGGAQTLAACTPEQRVQVDQIPKVILVRPVALIQLGGRAVASKEEQCRLERYKKYDPPTCSVLASEDA</sequence>
<dbReference type="eggNOG" id="ENOG502SP9K">
    <property type="taxonomic scope" value="Eukaryota"/>
</dbReference>
<evidence type="ECO:0000313" key="2">
    <source>
        <dbReference type="RefSeq" id="XP_009776086.1"/>
    </source>
</evidence>